<dbReference type="PANTHER" id="PTHR24298">
    <property type="entry name" value="FLAVONOID 3'-MONOOXYGENASE-RELATED"/>
    <property type="match status" value="1"/>
</dbReference>
<dbReference type="OMA" id="RDVNIWD"/>
<dbReference type="STRING" id="4572.M8A682"/>
<dbReference type="eggNOG" id="KOG0156">
    <property type="taxonomic scope" value="Eukaryota"/>
</dbReference>
<proteinExistence type="predicted"/>
<dbReference type="AlphaFoldDB" id="M8A682"/>
<dbReference type="Pfam" id="PF00067">
    <property type="entry name" value="p450"/>
    <property type="match status" value="2"/>
</dbReference>
<keyword evidence="3" id="KW-0479">Metal-binding</keyword>
<keyword evidence="4" id="KW-1133">Transmembrane helix</keyword>
<dbReference type="Gene3D" id="1.10.630.10">
    <property type="entry name" value="Cytochrome P450"/>
    <property type="match status" value="2"/>
</dbReference>
<dbReference type="PRINTS" id="PR00385">
    <property type="entry name" value="P450"/>
</dbReference>
<dbReference type="InterPro" id="IPR036396">
    <property type="entry name" value="Cyt_P450_sf"/>
</dbReference>
<evidence type="ECO:0000256" key="3">
    <source>
        <dbReference type="ARBA" id="ARBA00022723"/>
    </source>
</evidence>
<evidence type="ECO:0000256" key="5">
    <source>
        <dbReference type="ARBA" id="ARBA00023136"/>
    </source>
</evidence>
<gene>
    <name evidence="6" type="ORF">TRIUR3_32065</name>
</gene>
<evidence type="ECO:0000256" key="4">
    <source>
        <dbReference type="ARBA" id="ARBA00022989"/>
    </source>
</evidence>
<dbReference type="PANTHER" id="PTHR24298:SF901">
    <property type="entry name" value="CYTOCHROME P450, FAMILY 81, SUBFAMILY D, POLYPEPTIDE 8"/>
    <property type="match status" value="1"/>
</dbReference>
<keyword evidence="5" id="KW-0472">Membrane</keyword>
<reference evidence="6" key="1">
    <citation type="journal article" date="2013" name="Nature">
        <title>Draft genome of the wheat A-genome progenitor Triticum urartu.</title>
        <authorList>
            <person name="Ling H.Q."/>
            <person name="Zhao S."/>
            <person name="Liu D."/>
            <person name="Wang J."/>
            <person name="Sun H."/>
            <person name="Zhang C."/>
            <person name="Fan H."/>
            <person name="Li D."/>
            <person name="Dong L."/>
            <person name="Tao Y."/>
            <person name="Gao C."/>
            <person name="Wu H."/>
            <person name="Li Y."/>
            <person name="Cui Y."/>
            <person name="Guo X."/>
            <person name="Zheng S."/>
            <person name="Wang B."/>
            <person name="Yu K."/>
            <person name="Liang Q."/>
            <person name="Yang W."/>
            <person name="Lou X."/>
            <person name="Chen J."/>
            <person name="Feng M."/>
            <person name="Jian J."/>
            <person name="Zhang X."/>
            <person name="Luo G."/>
            <person name="Jiang Y."/>
            <person name="Liu J."/>
            <person name="Wang Z."/>
            <person name="Sha Y."/>
            <person name="Zhang B."/>
            <person name="Wu H."/>
            <person name="Tang D."/>
            <person name="Shen Q."/>
            <person name="Xue P."/>
            <person name="Zou S."/>
            <person name="Wang X."/>
            <person name="Liu X."/>
            <person name="Wang F."/>
            <person name="Yang Y."/>
            <person name="An X."/>
            <person name="Dong Z."/>
            <person name="Zhang K."/>
            <person name="Zhang X."/>
            <person name="Luo M.C."/>
            <person name="Dvorak J."/>
            <person name="Tong Y."/>
            <person name="Wang J."/>
            <person name="Yang H."/>
            <person name="Li Z."/>
            <person name="Wang D."/>
            <person name="Zhang A."/>
            <person name="Wang J."/>
        </authorList>
    </citation>
    <scope>NUCLEOTIDE SEQUENCE</scope>
</reference>
<evidence type="ECO:0000256" key="1">
    <source>
        <dbReference type="ARBA" id="ARBA00004167"/>
    </source>
</evidence>
<dbReference type="GO" id="GO:0020037">
    <property type="term" value="F:heme binding"/>
    <property type="evidence" value="ECO:0007669"/>
    <property type="project" value="InterPro"/>
</dbReference>
<dbReference type="InterPro" id="IPR001128">
    <property type="entry name" value="Cyt_P450"/>
</dbReference>
<dbReference type="SUPFAM" id="SSF48264">
    <property type="entry name" value="Cytochrome P450"/>
    <property type="match status" value="1"/>
</dbReference>
<dbReference type="InterPro" id="IPR051103">
    <property type="entry name" value="Plant_metabolite_P450s"/>
</dbReference>
<dbReference type="GO" id="GO:0016709">
    <property type="term" value="F:oxidoreductase activity, acting on paired donors, with incorporation or reduction of molecular oxygen, NAD(P)H as one donor, and incorporation of one atom of oxygen"/>
    <property type="evidence" value="ECO:0007669"/>
    <property type="project" value="TreeGrafter"/>
</dbReference>
<protein>
    <submittedName>
        <fullName evidence="6">Cytochrome P450 81F1</fullName>
    </submittedName>
</protein>
<organism evidence="6">
    <name type="scientific">Triticum urartu</name>
    <name type="common">Red wild einkorn</name>
    <name type="synonym">Crithodium urartu</name>
    <dbReference type="NCBI Taxonomy" id="4572"/>
    <lineage>
        <taxon>Eukaryota</taxon>
        <taxon>Viridiplantae</taxon>
        <taxon>Streptophyta</taxon>
        <taxon>Embryophyta</taxon>
        <taxon>Tracheophyta</taxon>
        <taxon>Spermatophyta</taxon>
        <taxon>Magnoliopsida</taxon>
        <taxon>Liliopsida</taxon>
        <taxon>Poales</taxon>
        <taxon>Poaceae</taxon>
        <taxon>BOP clade</taxon>
        <taxon>Pooideae</taxon>
        <taxon>Triticodae</taxon>
        <taxon>Triticeae</taxon>
        <taxon>Triticinae</taxon>
        <taxon>Triticum</taxon>
    </lineage>
</organism>
<dbReference type="GO" id="GO:0016020">
    <property type="term" value="C:membrane"/>
    <property type="evidence" value="ECO:0007669"/>
    <property type="project" value="UniProtKB-SubCell"/>
</dbReference>
<name>M8A682_TRIUA</name>
<dbReference type="GO" id="GO:0005506">
    <property type="term" value="F:iron ion binding"/>
    <property type="evidence" value="ECO:0007669"/>
    <property type="project" value="InterPro"/>
</dbReference>
<dbReference type="EMBL" id="KD112554">
    <property type="protein sequence ID" value="EMS60205.1"/>
    <property type="molecule type" value="Genomic_DNA"/>
</dbReference>
<evidence type="ECO:0000313" key="6">
    <source>
        <dbReference type="EMBL" id="EMS60205.1"/>
    </source>
</evidence>
<evidence type="ECO:0000256" key="2">
    <source>
        <dbReference type="ARBA" id="ARBA00022692"/>
    </source>
</evidence>
<keyword evidence="2" id="KW-0812">Transmembrane</keyword>
<accession>M8A682</accession>
<comment type="subcellular location">
    <subcellularLocation>
        <location evidence="1">Membrane</location>
        <topology evidence="1">Single-pass membrane protein</topology>
    </subcellularLocation>
</comment>
<sequence>MTRSSVPSSMVIDERANAGGRDVEKKGAIAVLLEHQETDPGYYTDTVVKGIVLVLLTAGTDTSALTTEWAMALLVKHPEVMRKRGTMILVNGWAIHRDVNIWDAPEEFRPERFLERDTVTTPMLPFGLGRRRCRGEGLAMRLVSLSVAAPVQCFEWDVGEGDTIDMAEGGGLTMPMAGAPGGCREGGSLCFHLMGCGLRSADRFL</sequence>